<dbReference type="Proteomes" id="UP000237673">
    <property type="component" value="Chromosome"/>
</dbReference>
<dbReference type="GeneID" id="84631395"/>
<keyword evidence="1" id="KW-0812">Transmembrane</keyword>
<reference evidence="2 3" key="1">
    <citation type="submission" date="2018-01" db="EMBL/GenBank/DDBJ databases">
        <title>Complete and assembled Genome of Pantoea calida DSM22759T.</title>
        <authorList>
            <person name="Stevens M.J.A."/>
            <person name="Zurfluh K."/>
            <person name="Stephan R."/>
        </authorList>
    </citation>
    <scope>NUCLEOTIDE SEQUENCE [LARGE SCALE GENOMIC DNA]</scope>
    <source>
        <strain evidence="2 3">DSM 22759</strain>
    </source>
</reference>
<protein>
    <recommendedName>
        <fullName evidence="4">Colicin V synthesis protein</fullName>
    </recommendedName>
</protein>
<evidence type="ECO:0008006" key="4">
    <source>
        <dbReference type="Google" id="ProtNLM"/>
    </source>
</evidence>
<organism evidence="2 3">
    <name type="scientific">Mixta calida</name>
    <dbReference type="NCBI Taxonomy" id="665913"/>
    <lineage>
        <taxon>Bacteria</taxon>
        <taxon>Pseudomonadati</taxon>
        <taxon>Pseudomonadota</taxon>
        <taxon>Gammaproteobacteria</taxon>
        <taxon>Enterobacterales</taxon>
        <taxon>Erwiniaceae</taxon>
        <taxon>Mixta</taxon>
    </lineage>
</organism>
<evidence type="ECO:0000313" key="3">
    <source>
        <dbReference type="Proteomes" id="UP000237673"/>
    </source>
</evidence>
<gene>
    <name evidence="2" type="ORF">C2E16_00275</name>
</gene>
<accession>A0ABM6RWN4</accession>
<evidence type="ECO:0000313" key="2">
    <source>
        <dbReference type="EMBL" id="AUY23495.1"/>
    </source>
</evidence>
<keyword evidence="1" id="KW-1133">Transmembrane helix</keyword>
<feature type="transmembrane region" description="Helical" evidence="1">
    <location>
        <begin position="17"/>
        <end position="37"/>
    </location>
</feature>
<sequence>MRQLTVMEINEVSGGDFWSGLGAMVIGGMTGFMAGILKGATIGGNAGGILGVGIIGALGGVVIVGLAGMLEGGLYGLVNDWDKTLEWFNNTAEQFFDLVSPLPK</sequence>
<evidence type="ECO:0000256" key="1">
    <source>
        <dbReference type="SAM" id="Phobius"/>
    </source>
</evidence>
<keyword evidence="3" id="KW-1185">Reference proteome</keyword>
<dbReference type="RefSeq" id="WP_038629310.1">
    <property type="nucleotide sequence ID" value="NZ_CAXOMJ010000005.1"/>
</dbReference>
<feature type="transmembrane region" description="Helical" evidence="1">
    <location>
        <begin position="49"/>
        <end position="70"/>
    </location>
</feature>
<name>A0ABM6RWN4_9GAMM</name>
<dbReference type="EMBL" id="CP026378">
    <property type="protein sequence ID" value="AUY23495.1"/>
    <property type="molecule type" value="Genomic_DNA"/>
</dbReference>
<keyword evidence="1" id="KW-0472">Membrane</keyword>
<proteinExistence type="predicted"/>